<dbReference type="Pfam" id="PF15002">
    <property type="entry name" value="ERK-JNK_inhib"/>
    <property type="match status" value="1"/>
</dbReference>
<dbReference type="AlphaFoldDB" id="A0A158QG54"/>
<feature type="compositionally biased region" description="Basic and acidic residues" evidence="1">
    <location>
        <begin position="147"/>
        <end position="162"/>
    </location>
</feature>
<dbReference type="Proteomes" id="UP000321570">
    <property type="component" value="Unassembled WGS sequence"/>
</dbReference>
<protein>
    <submittedName>
        <fullName evidence="6">Type I-E CRISPR-associated protein Cse1/CasA</fullName>
    </submittedName>
</protein>
<dbReference type="OrthoDB" id="5854099at2759"/>
<gene>
    <name evidence="2" type="ORF">HDID_LOCUS9980</name>
    <name evidence="3" type="ORF">WMSIL1_LOCUS5508</name>
</gene>
<dbReference type="PANTHER" id="PTHR14735:SF1">
    <property type="entry name" value="COILED-COIL DOMAIN-CONTAINING PROTEIN 134"/>
    <property type="match status" value="1"/>
</dbReference>
<sequence>MHLFQLAEWSRKKSPELMDAIKYQMAGTIFQVLSNAKVVLDENGANDPSHVPKNLKAGEAWALVVENSALLCELVVRFPETANSVLNQPDFRQIVGWALEFLLETKYPNDNDEKLIQFAKYELHLAPRPEGYRNPFSEENQKAVKDILLKSEGKKKRDEIRKQARKPRLSPREDL</sequence>
<keyword evidence="5" id="KW-1185">Reference proteome</keyword>
<dbReference type="EMBL" id="CABIJS010000177">
    <property type="protein sequence ID" value="VUZ45502.1"/>
    <property type="molecule type" value="Genomic_DNA"/>
</dbReference>
<dbReference type="STRING" id="6216.A0A158QG54"/>
<evidence type="ECO:0000256" key="1">
    <source>
        <dbReference type="SAM" id="MobiDB-lite"/>
    </source>
</evidence>
<accession>A0A158QG54</accession>
<reference evidence="6" key="1">
    <citation type="submission" date="2016-04" db="UniProtKB">
        <authorList>
            <consortium name="WormBaseParasite"/>
        </authorList>
    </citation>
    <scope>IDENTIFICATION</scope>
</reference>
<reference evidence="2 4" key="2">
    <citation type="submission" date="2018-11" db="EMBL/GenBank/DDBJ databases">
        <authorList>
            <consortium name="Pathogen Informatics"/>
        </authorList>
    </citation>
    <scope>NUCLEOTIDE SEQUENCE [LARGE SCALE GENOMIC DNA]</scope>
</reference>
<feature type="region of interest" description="Disordered" evidence="1">
    <location>
        <begin position="147"/>
        <end position="175"/>
    </location>
</feature>
<dbReference type="PANTHER" id="PTHR14735">
    <property type="entry name" value="COILED-COIL DOMAIN-CONTAINING PROTEIN 134"/>
    <property type="match status" value="1"/>
</dbReference>
<dbReference type="Proteomes" id="UP000274504">
    <property type="component" value="Unassembled WGS sequence"/>
</dbReference>
<evidence type="ECO:0000313" key="4">
    <source>
        <dbReference type="Proteomes" id="UP000274504"/>
    </source>
</evidence>
<name>A0A158QG54_HYMDI</name>
<evidence type="ECO:0000313" key="3">
    <source>
        <dbReference type="EMBL" id="VUZ45502.1"/>
    </source>
</evidence>
<evidence type="ECO:0000313" key="2">
    <source>
        <dbReference type="EMBL" id="VDL62451.1"/>
    </source>
</evidence>
<proteinExistence type="predicted"/>
<dbReference type="EMBL" id="UYSG01011466">
    <property type="protein sequence ID" value="VDL62451.1"/>
    <property type="molecule type" value="Genomic_DNA"/>
</dbReference>
<dbReference type="WBParaSite" id="HDID_0000998201-mRNA-1">
    <property type="protein sequence ID" value="HDID_0000998201-mRNA-1"/>
    <property type="gene ID" value="HDID_0000998201"/>
</dbReference>
<organism evidence="6">
    <name type="scientific">Hymenolepis diminuta</name>
    <name type="common">Rat tapeworm</name>
    <dbReference type="NCBI Taxonomy" id="6216"/>
    <lineage>
        <taxon>Eukaryota</taxon>
        <taxon>Metazoa</taxon>
        <taxon>Spiralia</taxon>
        <taxon>Lophotrochozoa</taxon>
        <taxon>Platyhelminthes</taxon>
        <taxon>Cestoda</taxon>
        <taxon>Eucestoda</taxon>
        <taxon>Cyclophyllidea</taxon>
        <taxon>Hymenolepididae</taxon>
        <taxon>Hymenolepis</taxon>
    </lineage>
</organism>
<evidence type="ECO:0000313" key="5">
    <source>
        <dbReference type="Proteomes" id="UP000321570"/>
    </source>
</evidence>
<evidence type="ECO:0000313" key="6">
    <source>
        <dbReference type="WBParaSite" id="HDID_0000998201-mRNA-1"/>
    </source>
</evidence>
<dbReference type="InterPro" id="IPR026321">
    <property type="entry name" value="CC134"/>
</dbReference>
<reference evidence="3 5" key="3">
    <citation type="submission" date="2019-07" db="EMBL/GenBank/DDBJ databases">
        <authorList>
            <person name="Jastrzebski P J."/>
            <person name="Paukszto L."/>
            <person name="Jastrzebski P J."/>
        </authorList>
    </citation>
    <scope>NUCLEOTIDE SEQUENCE [LARGE SCALE GENOMIC DNA]</scope>
    <source>
        <strain evidence="3 5">WMS-il1</strain>
    </source>
</reference>